<dbReference type="EMBL" id="JBBKAJ010000022">
    <property type="protein sequence ID" value="MEJ8635606.1"/>
    <property type="molecule type" value="Genomic_DNA"/>
</dbReference>
<accession>A0ACC6PW83</accession>
<gene>
    <name evidence="1" type="ORF">WKI67_19705</name>
</gene>
<comment type="caution">
    <text evidence="1">The sequence shown here is derived from an EMBL/GenBank/DDBJ whole genome shotgun (WGS) entry which is preliminary data.</text>
</comment>
<dbReference type="Proteomes" id="UP001377168">
    <property type="component" value="Unassembled WGS sequence"/>
</dbReference>
<protein>
    <submittedName>
        <fullName evidence="1">Uncharacterized protein</fullName>
    </submittedName>
</protein>
<organism evidence="1 2">
    <name type="scientific">Streptomyces achmelvichensis</name>
    <dbReference type="NCBI Taxonomy" id="3134111"/>
    <lineage>
        <taxon>Bacteria</taxon>
        <taxon>Bacillati</taxon>
        <taxon>Actinomycetota</taxon>
        <taxon>Actinomycetes</taxon>
        <taxon>Kitasatosporales</taxon>
        <taxon>Streptomycetaceae</taxon>
        <taxon>Streptomyces</taxon>
    </lineage>
</organism>
<evidence type="ECO:0000313" key="2">
    <source>
        <dbReference type="Proteomes" id="UP001377168"/>
    </source>
</evidence>
<keyword evidence="2" id="KW-1185">Reference proteome</keyword>
<sequence length="444" mass="46800">MSNPGGEPGSNRERSEIDELRHRLGALEGSARPHAAGHPWRTTGSVLLILFAALLSVLAVVAVWANSIVRDTDRYVATVGPLASDPDVQQAVTNRVTDEVLARINVDGLVRELEDAVSERGVPPRAAQLVGNLEKPIRNGLEQLISGTTERVVSSSAFETVWVDANRSVHSALDKALTGSSDSAVSLKGNQVAIDVGPLVAKVKERLVDAGLGVAAKIPDVHTDFVVFQSDDLGKVKTYLRVLQIMGAWLPFIALLVAAAGVYTATRRRHALIGAGLAVFAAMLLLGIALTVFRDVYLDHLPPEVSRAAAGTVYDALITFLRAGVRALGAVALITAAGAFLCGPSRIAVYIRAGCTRSIGALRGVAASAGLRLGAVGRFVHRFKRWIGAAILLVAVIVLFTWSYPTTMVVVWTTVIVLVGFAIREFLDDDSATPSGSPSGSAAG</sequence>
<proteinExistence type="predicted"/>
<name>A0ACC6PW83_9ACTN</name>
<evidence type="ECO:0000313" key="1">
    <source>
        <dbReference type="EMBL" id="MEJ8635606.1"/>
    </source>
</evidence>
<reference evidence="1" key="1">
    <citation type="submission" date="2024-03" db="EMBL/GenBank/DDBJ databases">
        <title>Novel Streptomyces species of biotechnological and ecological value are a feature of Machair soil.</title>
        <authorList>
            <person name="Prole J.R."/>
            <person name="Goodfellow M."/>
            <person name="Allenby N."/>
            <person name="Ward A.C."/>
        </authorList>
    </citation>
    <scope>NUCLEOTIDE SEQUENCE</scope>
    <source>
        <strain evidence="1">MS2.AVA.5</strain>
    </source>
</reference>